<keyword evidence="9" id="KW-0998">Cell outer membrane</keyword>
<dbReference type="InterPro" id="IPR025885">
    <property type="entry name" value="PapC_N"/>
</dbReference>
<evidence type="ECO:0000256" key="3">
    <source>
        <dbReference type="ARBA" id="ARBA00022448"/>
    </source>
</evidence>
<dbReference type="Gene3D" id="2.60.40.3110">
    <property type="match status" value="1"/>
</dbReference>
<dbReference type="Gene3D" id="2.60.40.2070">
    <property type="match status" value="1"/>
</dbReference>
<dbReference type="Pfam" id="PF13954">
    <property type="entry name" value="PapC_N"/>
    <property type="match status" value="1"/>
</dbReference>
<keyword evidence="6" id="KW-0812">Transmembrane</keyword>
<dbReference type="InterPro" id="IPR025949">
    <property type="entry name" value="PapC-like_C"/>
</dbReference>
<reference evidence="12 13" key="1">
    <citation type="submission" date="2019-05" db="EMBL/GenBank/DDBJ databases">
        <title>Genome sequence of Klebsiella sp strain TOUT106.</title>
        <authorList>
            <person name="Rahi P."/>
            <person name="Chaudhari D."/>
        </authorList>
    </citation>
    <scope>NUCLEOTIDE SEQUENCE [LARGE SCALE GENOMIC DNA]</scope>
    <source>
        <strain evidence="12 13">TOUT106</strain>
    </source>
</reference>
<name>A0A5R9L993_9ENTR</name>
<evidence type="ECO:0000256" key="6">
    <source>
        <dbReference type="ARBA" id="ARBA00022692"/>
    </source>
</evidence>
<dbReference type="PANTHER" id="PTHR30451:SF21">
    <property type="entry name" value="FIMBRIAL USHER DOMAIN-CONTAINING PROTEIN YDET-RELATED"/>
    <property type="match status" value="1"/>
</dbReference>
<dbReference type="FunFam" id="2.60.40.3110:FF:000001">
    <property type="entry name" value="Putative fimbrial outer membrane usher"/>
    <property type="match status" value="1"/>
</dbReference>
<evidence type="ECO:0000259" key="10">
    <source>
        <dbReference type="Pfam" id="PF13953"/>
    </source>
</evidence>
<dbReference type="Pfam" id="PF13953">
    <property type="entry name" value="PapC_C"/>
    <property type="match status" value="1"/>
</dbReference>
<comment type="caution">
    <text evidence="12">The sequence shown here is derived from an EMBL/GenBank/DDBJ whole genome shotgun (WGS) entry which is preliminary data.</text>
</comment>
<keyword evidence="5" id="KW-1029">Fimbrium biogenesis</keyword>
<accession>A0A5R9L993</accession>
<gene>
    <name evidence="12" type="ORF">FE839_22730</name>
</gene>
<dbReference type="InterPro" id="IPR037224">
    <property type="entry name" value="PapC_N_sf"/>
</dbReference>
<dbReference type="InterPro" id="IPR042186">
    <property type="entry name" value="FimD_plug_dom"/>
</dbReference>
<feature type="domain" description="PapC N-terminal" evidence="11">
    <location>
        <begin position="5"/>
        <end position="149"/>
    </location>
</feature>
<keyword evidence="8" id="KW-0472">Membrane</keyword>
<evidence type="ECO:0000313" key="12">
    <source>
        <dbReference type="EMBL" id="TLV05909.1"/>
    </source>
</evidence>
<dbReference type="AlphaFoldDB" id="A0A5R9L993"/>
<evidence type="ECO:0000256" key="1">
    <source>
        <dbReference type="ARBA" id="ARBA00004571"/>
    </source>
</evidence>
<evidence type="ECO:0000256" key="7">
    <source>
        <dbReference type="ARBA" id="ARBA00022729"/>
    </source>
</evidence>
<dbReference type="GO" id="GO:0015473">
    <property type="term" value="F:fimbrial usher porin activity"/>
    <property type="evidence" value="ECO:0007669"/>
    <property type="project" value="InterPro"/>
</dbReference>
<dbReference type="FunFam" id="2.60.40.2610:FF:000001">
    <property type="entry name" value="Outer membrane fimbrial usher protein"/>
    <property type="match status" value="1"/>
</dbReference>
<dbReference type="Gene3D" id="2.60.40.2610">
    <property type="entry name" value="Outer membrane usher protein FimD, plug domain"/>
    <property type="match status" value="1"/>
</dbReference>
<dbReference type="EMBL" id="VCHQ01000036">
    <property type="protein sequence ID" value="TLV05909.1"/>
    <property type="molecule type" value="Genomic_DNA"/>
</dbReference>
<dbReference type="Proteomes" id="UP000307430">
    <property type="component" value="Unassembled WGS sequence"/>
</dbReference>
<protein>
    <submittedName>
        <fullName evidence="12">Fimbrial protein FimD</fullName>
    </submittedName>
</protein>
<dbReference type="InterPro" id="IPR043142">
    <property type="entry name" value="PapC-like_C_sf"/>
</dbReference>
<keyword evidence="3" id="KW-0813">Transport</keyword>
<evidence type="ECO:0000259" key="11">
    <source>
        <dbReference type="Pfam" id="PF13954"/>
    </source>
</evidence>
<keyword evidence="4" id="KW-1134">Transmembrane beta strand</keyword>
<keyword evidence="13" id="KW-1185">Reference proteome</keyword>
<dbReference type="PANTHER" id="PTHR30451">
    <property type="entry name" value="OUTER MEMBRANE USHER PROTEIN"/>
    <property type="match status" value="1"/>
</dbReference>
<organism evidence="12 13">
    <name type="scientific">Klebsiella indica</name>
    <dbReference type="NCBI Taxonomy" id="2582917"/>
    <lineage>
        <taxon>Bacteria</taxon>
        <taxon>Pseudomonadati</taxon>
        <taxon>Pseudomonadota</taxon>
        <taxon>Gammaproteobacteria</taxon>
        <taxon>Enterobacterales</taxon>
        <taxon>Enterobacteriaceae</taxon>
        <taxon>Klebsiella/Raoultella group</taxon>
        <taxon>Klebsiella</taxon>
    </lineage>
</organism>
<comment type="subcellular location">
    <subcellularLocation>
        <location evidence="1">Cell outer membrane</location>
        <topology evidence="1">Multi-pass membrane protein</topology>
    </subcellularLocation>
</comment>
<evidence type="ECO:0000256" key="9">
    <source>
        <dbReference type="ARBA" id="ARBA00023237"/>
    </source>
</evidence>
<feature type="domain" description="PapC-like C-terminal" evidence="10">
    <location>
        <begin position="752"/>
        <end position="814"/>
    </location>
</feature>
<dbReference type="SUPFAM" id="SSF141729">
    <property type="entry name" value="FimD N-terminal domain-like"/>
    <property type="match status" value="1"/>
</dbReference>
<comment type="similarity">
    <text evidence="2">Belongs to the fimbrial export usher family.</text>
</comment>
<dbReference type="GO" id="GO:0009279">
    <property type="term" value="C:cell outer membrane"/>
    <property type="evidence" value="ECO:0007669"/>
    <property type="project" value="UniProtKB-SubCell"/>
</dbReference>
<dbReference type="Pfam" id="PF00577">
    <property type="entry name" value="Usher"/>
    <property type="match status" value="1"/>
</dbReference>
<dbReference type="Gene3D" id="3.10.20.410">
    <property type="match status" value="1"/>
</dbReference>
<evidence type="ECO:0000256" key="4">
    <source>
        <dbReference type="ARBA" id="ARBA00022452"/>
    </source>
</evidence>
<evidence type="ECO:0000256" key="2">
    <source>
        <dbReference type="ARBA" id="ARBA00008064"/>
    </source>
</evidence>
<keyword evidence="7" id="KW-0732">Signal</keyword>
<evidence type="ECO:0000256" key="5">
    <source>
        <dbReference type="ARBA" id="ARBA00022558"/>
    </source>
</evidence>
<evidence type="ECO:0000313" key="13">
    <source>
        <dbReference type="Proteomes" id="UP000307430"/>
    </source>
</evidence>
<dbReference type="InterPro" id="IPR000015">
    <property type="entry name" value="Fimb_usher"/>
</dbReference>
<evidence type="ECO:0000256" key="8">
    <source>
        <dbReference type="ARBA" id="ARBA00023136"/>
    </source>
</evidence>
<dbReference type="GO" id="GO:0009297">
    <property type="term" value="P:pilus assembly"/>
    <property type="evidence" value="ECO:0007669"/>
    <property type="project" value="InterPro"/>
</dbReference>
<sequence length="829" mass="90900">MISADGDGIADLSQFRADGSQLPGVYDVDIYLNQTFARRQSVRFDAIKPGETTGVIRDDTGLAPCLSRKFLGSAGVKVEMFPALMALDEEQCVNPAEYVPGAFSQFDFSRLRLDLSVPQRATRNRARGDIDPEQWDEGINAALLSYRFSGTDRSGSRRDNRSYFLSLGSGLNLGAWRLRDDRNWNYYDSNDGNRHRWQRIRTYAERTVAPLRSTLVLGESTTGSEVFDSLGFTGVQLSSNDNMYPETLRGFAPIVRGMAESNAEVSIRQNGYIIYRTTIAPGAFEITDLSPVNSSGDLEVSIREAGGSVRVFTVPYTSLPTLQREGRIKYSLTAGNYRGSSDHYDKPSFAQGTLIWGLPHDTTLYGGAQFSSDYLAVQSGVGVNMGRTGGVSVDITHADSTLADGSGHQGQSLRFLYAFGFNPTGTTFRLTGYRYSTRGFHTLDETALKTMSGRLYDHTGLDNDGNPVTDTRSDYYNLNNSKRARIEADISQSLGDYGSVWLTGMRQTYWNTSAGNASLRIGYSNSLGPVNYSLNYGLTRYKNDNAPSYTDRSISLSLSVPFDRLLGRQSANPVYATFSSRRDSNNQVSQQSGLSGKFLRDGNLDWNVSQGYSRSQGTSGNVSLNYRGIYGNGNLGYSHSRDWRQISYGLAGGALLHRNGLTIGQPLGDTTVLIATPGVPNVGVKNEPGVFTDWRGYTIKPYASAYRENRIQVDTESLDEHTDVDNSVARIVPTKGAVVRAEFKARRGYRVLMTMTHNGKPLPFGTMVTAGESSGIVADGGQVYLSGLEEKGEVTVRWGDGAGQQCRAEYQLTEADRANAVIRTSGVCR</sequence>
<proteinExistence type="inferred from homology"/>